<keyword evidence="6" id="KW-0460">Magnesium</keyword>
<evidence type="ECO:0000259" key="7">
    <source>
        <dbReference type="Pfam" id="PF20266"/>
    </source>
</evidence>
<evidence type="ECO:0000256" key="2">
    <source>
        <dbReference type="ARBA" id="ARBA00008307"/>
    </source>
</evidence>
<evidence type="ECO:0000256" key="5">
    <source>
        <dbReference type="ARBA" id="ARBA00022723"/>
    </source>
</evidence>
<dbReference type="SMART" id="SM01265">
    <property type="entry name" value="Mab-21"/>
    <property type="match status" value="1"/>
</dbReference>
<comment type="cofactor">
    <cofactor evidence="1">
        <name>Mg(2+)</name>
        <dbReference type="ChEBI" id="CHEBI:18420"/>
    </cofactor>
</comment>
<keyword evidence="5" id="KW-0479">Metal-binding</keyword>
<sequence>MASAYPLEEHCLISKGLYSIVNDIVGSKCKVKIKQQTYELIDTIWSCDTSLPLTNICSGSMAEGFSFESSDFDFMQIDRNIVVLHGISSHVFDTSDIPTVLCMETDNIAPGFALLRLIRHDYRKLEYQNCLVVRGKSVYFSSKIARESHLASRNRRIHGPCSTGVFINGQENDIAYTLKSQIWLTQAESFIYRSIRYGWPSLDVLTDICKDGCLFVPIYSKQQTHNELIDLEWRISFSLAEKKLIHLMNHCQFLCYGLMKIFLNEVLKKIPETGELLCSYFMKTAVFCEILENPYNWTPLNFIEKTWNVFRRIMNWMSVGYCPSYFIPEHNMFYGKIYGIHQRNLMLRLRTLYDEGYLCFLRCSSFYGKLSVVINQPFLVNFLPTNEDDNSRIGELQRVASIALCSELGLPSKDYPFETLWNTSCLIPTSDVMAAIIRLRVNYILHSISLVFHSDSCNRRLTANKISYQSINTCQSIFSRTKTSLYSNEVYSAVCLYRNGNYKKTLETIRCIKEKLQRQPYMYVWNLDRDFILGCRQQGMTYDMIIKTYVINHYKYRPETSIEELYMECYACVEISGGELTIPPLVFLNFLLFLSRSRLYGTNDTHGVLCELQTLVKYDDGHHIYYRDKAISWEILGICQQICGDYDGAYQSYLNALNDKYNGFKQATIARIDSLFKY</sequence>
<comment type="caution">
    <text evidence="8">The sequence shown here is derived from an EMBL/GenBank/DDBJ whole genome shotgun (WGS) entry which is preliminary data.</text>
</comment>
<dbReference type="Proteomes" id="UP001186944">
    <property type="component" value="Unassembled WGS sequence"/>
</dbReference>
<accession>A0AA88XIC7</accession>
<evidence type="ECO:0000313" key="8">
    <source>
        <dbReference type="EMBL" id="KAK3085886.1"/>
    </source>
</evidence>
<organism evidence="8 9">
    <name type="scientific">Pinctada imbricata</name>
    <name type="common">Atlantic pearl-oyster</name>
    <name type="synonym">Pinctada martensii</name>
    <dbReference type="NCBI Taxonomy" id="66713"/>
    <lineage>
        <taxon>Eukaryota</taxon>
        <taxon>Metazoa</taxon>
        <taxon>Spiralia</taxon>
        <taxon>Lophotrochozoa</taxon>
        <taxon>Mollusca</taxon>
        <taxon>Bivalvia</taxon>
        <taxon>Autobranchia</taxon>
        <taxon>Pteriomorphia</taxon>
        <taxon>Pterioida</taxon>
        <taxon>Pterioidea</taxon>
        <taxon>Pteriidae</taxon>
        <taxon>Pinctada</taxon>
    </lineage>
</organism>
<keyword evidence="3" id="KW-0808">Transferase</keyword>
<evidence type="ECO:0000256" key="4">
    <source>
        <dbReference type="ARBA" id="ARBA00022695"/>
    </source>
</evidence>
<dbReference type="InterPro" id="IPR024810">
    <property type="entry name" value="MAB21L/cGLR"/>
</dbReference>
<name>A0AA88XIC7_PINIB</name>
<gene>
    <name evidence="8" type="ORF">FSP39_010015</name>
</gene>
<dbReference type="AlphaFoldDB" id="A0AA88XIC7"/>
<dbReference type="InterPro" id="IPR046906">
    <property type="entry name" value="Mab-21_HhH/H2TH-like"/>
</dbReference>
<dbReference type="GO" id="GO:0016779">
    <property type="term" value="F:nucleotidyltransferase activity"/>
    <property type="evidence" value="ECO:0007669"/>
    <property type="project" value="UniProtKB-KW"/>
</dbReference>
<evidence type="ECO:0000313" key="9">
    <source>
        <dbReference type="Proteomes" id="UP001186944"/>
    </source>
</evidence>
<keyword evidence="9" id="KW-1185">Reference proteome</keyword>
<dbReference type="PANTHER" id="PTHR10656:SF42">
    <property type="entry name" value="CYCLIC GMP-AMP SYNTHASE-LIKE PROTEIN-RELATED"/>
    <property type="match status" value="1"/>
</dbReference>
<proteinExistence type="inferred from homology"/>
<dbReference type="Pfam" id="PF20266">
    <property type="entry name" value="Mab-21_C"/>
    <property type="match status" value="1"/>
</dbReference>
<feature type="domain" description="Mab-21-like HhH/H2TH-like" evidence="7">
    <location>
        <begin position="254"/>
        <end position="334"/>
    </location>
</feature>
<evidence type="ECO:0000256" key="1">
    <source>
        <dbReference type="ARBA" id="ARBA00001946"/>
    </source>
</evidence>
<dbReference type="Gene3D" id="1.10.1410.40">
    <property type="match status" value="1"/>
</dbReference>
<protein>
    <recommendedName>
        <fullName evidence="7">Mab-21-like HhH/H2TH-like domain-containing protein</fullName>
    </recommendedName>
</protein>
<evidence type="ECO:0000256" key="3">
    <source>
        <dbReference type="ARBA" id="ARBA00022679"/>
    </source>
</evidence>
<reference evidence="8" key="1">
    <citation type="submission" date="2019-08" db="EMBL/GenBank/DDBJ databases">
        <title>The improved chromosome-level genome for the pearl oyster Pinctada fucata martensii using PacBio sequencing and Hi-C.</title>
        <authorList>
            <person name="Zheng Z."/>
        </authorList>
    </citation>
    <scope>NUCLEOTIDE SEQUENCE</scope>
    <source>
        <strain evidence="8">ZZ-2019</strain>
        <tissue evidence="8">Adductor muscle</tissue>
    </source>
</reference>
<dbReference type="PANTHER" id="PTHR10656">
    <property type="entry name" value="CELL FATE DETERMINING PROTEIN MAB21-RELATED"/>
    <property type="match status" value="1"/>
</dbReference>
<keyword evidence="4" id="KW-0548">Nucleotidyltransferase</keyword>
<comment type="similarity">
    <text evidence="2">Belongs to the mab-21 family.</text>
</comment>
<dbReference type="GO" id="GO:0046872">
    <property type="term" value="F:metal ion binding"/>
    <property type="evidence" value="ECO:0007669"/>
    <property type="project" value="UniProtKB-KW"/>
</dbReference>
<dbReference type="EMBL" id="VSWD01000012">
    <property type="protein sequence ID" value="KAK3085886.1"/>
    <property type="molecule type" value="Genomic_DNA"/>
</dbReference>
<evidence type="ECO:0000256" key="6">
    <source>
        <dbReference type="ARBA" id="ARBA00022842"/>
    </source>
</evidence>